<dbReference type="Proteomes" id="UP000595140">
    <property type="component" value="Unassembled WGS sequence"/>
</dbReference>
<accession>A0A484L090</accession>
<reference evidence="2 3" key="1">
    <citation type="submission" date="2018-04" db="EMBL/GenBank/DDBJ databases">
        <authorList>
            <person name="Vogel A."/>
        </authorList>
    </citation>
    <scope>NUCLEOTIDE SEQUENCE [LARGE SCALE GENOMIC DNA]</scope>
</reference>
<protein>
    <submittedName>
        <fullName evidence="2">Uncharacterized protein</fullName>
    </submittedName>
</protein>
<organism evidence="2 3">
    <name type="scientific">Cuscuta campestris</name>
    <dbReference type="NCBI Taxonomy" id="132261"/>
    <lineage>
        <taxon>Eukaryota</taxon>
        <taxon>Viridiplantae</taxon>
        <taxon>Streptophyta</taxon>
        <taxon>Embryophyta</taxon>
        <taxon>Tracheophyta</taxon>
        <taxon>Spermatophyta</taxon>
        <taxon>Magnoliopsida</taxon>
        <taxon>eudicotyledons</taxon>
        <taxon>Gunneridae</taxon>
        <taxon>Pentapetalae</taxon>
        <taxon>asterids</taxon>
        <taxon>lamiids</taxon>
        <taxon>Solanales</taxon>
        <taxon>Convolvulaceae</taxon>
        <taxon>Cuscuteae</taxon>
        <taxon>Cuscuta</taxon>
        <taxon>Cuscuta subgen. Grammica</taxon>
        <taxon>Cuscuta sect. Cleistogrammica</taxon>
    </lineage>
</organism>
<name>A0A484L090_9ASTE</name>
<dbReference type="EMBL" id="OOIL02000714">
    <property type="protein sequence ID" value="VFQ68732.1"/>
    <property type="molecule type" value="Genomic_DNA"/>
</dbReference>
<dbReference type="AlphaFoldDB" id="A0A484L090"/>
<evidence type="ECO:0000256" key="1">
    <source>
        <dbReference type="SAM" id="MobiDB-lite"/>
    </source>
</evidence>
<evidence type="ECO:0000313" key="3">
    <source>
        <dbReference type="Proteomes" id="UP000595140"/>
    </source>
</evidence>
<proteinExistence type="predicted"/>
<keyword evidence="3" id="KW-1185">Reference proteome</keyword>
<gene>
    <name evidence="2" type="ORF">CCAM_LOCUS10508</name>
</gene>
<evidence type="ECO:0000313" key="2">
    <source>
        <dbReference type="EMBL" id="VFQ68732.1"/>
    </source>
</evidence>
<feature type="region of interest" description="Disordered" evidence="1">
    <location>
        <begin position="59"/>
        <end position="93"/>
    </location>
</feature>
<sequence length="156" mass="17310">MVSEPFLDAGDMEAVLAFPQHPHPLSLRKFRQADRALFFPAASLRREYRRGSLGSRVPLPRRGRFVPPAAAAQHTPHGGGAREGADEREDENHQDVSGVGLVILGAGVRPPRAAAARDAVWRRRPCRGGWWCRSVPETSRFVFLGSFFCQETHVIC</sequence>